<dbReference type="InterPro" id="IPR011053">
    <property type="entry name" value="Single_hybrid_motif"/>
</dbReference>
<proteinExistence type="predicted"/>
<dbReference type="PANTHER" id="PTHR11715:SF3">
    <property type="entry name" value="GLYCINE CLEAVAGE SYSTEM H PROTEIN-RELATED"/>
    <property type="match status" value="1"/>
</dbReference>
<gene>
    <name evidence="2" type="ORF">EGT74_13195</name>
</gene>
<evidence type="ECO:0008006" key="4">
    <source>
        <dbReference type="Google" id="ProtNLM"/>
    </source>
</evidence>
<dbReference type="GO" id="GO:0005737">
    <property type="term" value="C:cytoplasm"/>
    <property type="evidence" value="ECO:0007669"/>
    <property type="project" value="TreeGrafter"/>
</dbReference>
<dbReference type="Pfam" id="PF01597">
    <property type="entry name" value="GCV_H"/>
    <property type="match status" value="1"/>
</dbReference>
<keyword evidence="1" id="KW-0450">Lipoyl</keyword>
<dbReference type="Gene3D" id="2.40.50.100">
    <property type="match status" value="1"/>
</dbReference>
<protein>
    <recommendedName>
        <fullName evidence="4">Glycine cleavage system protein H</fullName>
    </recommendedName>
</protein>
<dbReference type="RefSeq" id="WP_123847020.1">
    <property type="nucleotide sequence ID" value="NZ_RPDH01000002.1"/>
</dbReference>
<keyword evidence="3" id="KW-1185">Reference proteome</keyword>
<dbReference type="OrthoDB" id="667483at2"/>
<reference evidence="2 3" key="1">
    <citation type="submission" date="2018-11" db="EMBL/GenBank/DDBJ databases">
        <title>Chitinophaga lutea sp.nov., isolate from arsenic contaminated soil.</title>
        <authorList>
            <person name="Zong Y."/>
        </authorList>
    </citation>
    <scope>NUCLEOTIDE SEQUENCE [LARGE SCALE GENOMIC DNA]</scope>
    <source>
        <strain evidence="2 3">ZY74</strain>
    </source>
</reference>
<evidence type="ECO:0000256" key="1">
    <source>
        <dbReference type="ARBA" id="ARBA00022823"/>
    </source>
</evidence>
<dbReference type="AlphaFoldDB" id="A0A3N4Q8I9"/>
<dbReference type="SUPFAM" id="SSF51230">
    <property type="entry name" value="Single hybrid motif"/>
    <property type="match status" value="1"/>
</dbReference>
<dbReference type="InterPro" id="IPR002930">
    <property type="entry name" value="GCV_H"/>
</dbReference>
<evidence type="ECO:0000313" key="2">
    <source>
        <dbReference type="EMBL" id="RPE08024.1"/>
    </source>
</evidence>
<dbReference type="PANTHER" id="PTHR11715">
    <property type="entry name" value="GLYCINE CLEAVAGE SYSTEM H PROTEIN"/>
    <property type="match status" value="1"/>
</dbReference>
<dbReference type="EMBL" id="RPDH01000002">
    <property type="protein sequence ID" value="RPE08024.1"/>
    <property type="molecule type" value="Genomic_DNA"/>
</dbReference>
<dbReference type="GO" id="GO:0019464">
    <property type="term" value="P:glycine decarboxylation via glycine cleavage system"/>
    <property type="evidence" value="ECO:0007669"/>
    <property type="project" value="InterPro"/>
</dbReference>
<dbReference type="InterPro" id="IPR033753">
    <property type="entry name" value="GCV_H/Fam206"/>
</dbReference>
<dbReference type="GO" id="GO:0009249">
    <property type="term" value="P:protein lipoylation"/>
    <property type="evidence" value="ECO:0007669"/>
    <property type="project" value="TreeGrafter"/>
</dbReference>
<organism evidence="2 3">
    <name type="scientific">Chitinophaga lutea</name>
    <dbReference type="NCBI Taxonomy" id="2488634"/>
    <lineage>
        <taxon>Bacteria</taxon>
        <taxon>Pseudomonadati</taxon>
        <taxon>Bacteroidota</taxon>
        <taxon>Chitinophagia</taxon>
        <taxon>Chitinophagales</taxon>
        <taxon>Chitinophagaceae</taxon>
        <taxon>Chitinophaga</taxon>
    </lineage>
</organism>
<evidence type="ECO:0000313" key="3">
    <source>
        <dbReference type="Proteomes" id="UP000278351"/>
    </source>
</evidence>
<comment type="caution">
    <text evidence="2">The sequence shown here is derived from an EMBL/GenBank/DDBJ whole genome shotgun (WGS) entry which is preliminary data.</text>
</comment>
<sequence length="133" mass="15026">MKVSTISRPGMQFTPEHEWMDVNGTVGFVGLSAHKLKGIKEIDDIKWRPCRGQIKKGTLIAEIHAGKTIIPIHAPVNCNYLGQNQQLNGNLNLVLESPQDRGWLFFISPSKFFNNAPLLSPDEYKELIRTQKN</sequence>
<name>A0A3N4Q8I9_9BACT</name>
<accession>A0A3N4Q8I9</accession>
<dbReference type="Proteomes" id="UP000278351">
    <property type="component" value="Unassembled WGS sequence"/>
</dbReference>
<dbReference type="GO" id="GO:0005960">
    <property type="term" value="C:glycine cleavage complex"/>
    <property type="evidence" value="ECO:0007669"/>
    <property type="project" value="InterPro"/>
</dbReference>